<dbReference type="GO" id="GO:0008270">
    <property type="term" value="F:zinc ion binding"/>
    <property type="evidence" value="ECO:0007669"/>
    <property type="project" value="InterPro"/>
</dbReference>
<dbReference type="OrthoDB" id="5419315at2759"/>
<evidence type="ECO:0000256" key="2">
    <source>
        <dbReference type="ARBA" id="ARBA00023242"/>
    </source>
</evidence>
<dbReference type="PANTHER" id="PTHR37534:SF20">
    <property type="entry name" value="PRO1A C6 ZINK-FINGER PROTEIN"/>
    <property type="match status" value="1"/>
</dbReference>
<dbReference type="HOGENOM" id="CLU_033827_0_0_1"/>
<evidence type="ECO:0000256" key="3">
    <source>
        <dbReference type="SAM" id="MobiDB-lite"/>
    </source>
</evidence>
<dbReference type="GO" id="GO:0000981">
    <property type="term" value="F:DNA-binding transcription factor activity, RNA polymerase II-specific"/>
    <property type="evidence" value="ECO:0007669"/>
    <property type="project" value="InterPro"/>
</dbReference>
<dbReference type="SUPFAM" id="SSF57701">
    <property type="entry name" value="Zn2/Cys6 DNA-binding domain"/>
    <property type="match status" value="1"/>
</dbReference>
<dbReference type="GO" id="GO:0005634">
    <property type="term" value="C:nucleus"/>
    <property type="evidence" value="ECO:0007669"/>
    <property type="project" value="UniProtKB-SubCell"/>
</dbReference>
<protein>
    <recommendedName>
        <fullName evidence="4">Zn(2)-C6 fungal-type domain-containing protein</fullName>
    </recommendedName>
</protein>
<dbReference type="VEuPathDB" id="FungiDB:A1Q1_03415"/>
<dbReference type="InterPro" id="IPR001138">
    <property type="entry name" value="Zn2Cys6_DnaBD"/>
</dbReference>
<sequence length="603" mass="67621">MSSTSPTSPPKRDPDPASANNQASSSSAPPPKRTRSRNGCLVCRARRIKCDLECRRCINYSAQCVYPVKKAFDPKAVDAALGSRHNRPSNMAATAAAYQDNFLPPRQTPSPPLNQIDQLAHAGPSHDQGPFRNSSIHLPPRADRRRLLDSVQPLEMVHALFRKTKMGNYFNNPNISPPEFLSHAFPEPEDLKCLAHAFSYALSITVIDEDHNPWIEHLAPMFLFPSGEAPLSVSALKYSVLAIGATHLSFFEAAARSSEAEHTLELSKRYRHTALGLLRQARRTPGELGHDAFLAASLMIVDNDPLRYAKAAIAHRGGAGNLLFGRDWRQYSRRGVDAFLDGIKPPPPARRYLIEHAVMHDLLSCFSTGDPPTVLDQDSSWWELLGTTGSTDREWESLESLVGFDRSMVRLAATVLTLYSRWRKFEAHYRPLNELDPAVSLHSPAAMERMELSRQLTNVQVEMSTWRSEAPARYMAPRTMIGSMTLWHGMQIILLRDMQKRGRDDADVQSSASAILELCIEVGDKVEFLNWSLIVACSVLLDLDKRNVARGVMKTFAYQCCHELEVSREIIEEMWKRIDQGYDDESSNWREVAIEIGRPAIIG</sequence>
<dbReference type="RefSeq" id="XP_014178688.1">
    <property type="nucleotide sequence ID" value="XM_014323213.1"/>
</dbReference>
<keyword evidence="2" id="KW-0539">Nucleus</keyword>
<dbReference type="GeneID" id="25986928"/>
<name>J6ET42_TRIAS</name>
<evidence type="ECO:0000313" key="6">
    <source>
        <dbReference type="Proteomes" id="UP000002748"/>
    </source>
</evidence>
<dbReference type="AlphaFoldDB" id="J6ET42"/>
<evidence type="ECO:0000256" key="1">
    <source>
        <dbReference type="ARBA" id="ARBA00004123"/>
    </source>
</evidence>
<dbReference type="PROSITE" id="PS50048">
    <property type="entry name" value="ZN2_CY6_FUNGAL_2"/>
    <property type="match status" value="1"/>
</dbReference>
<feature type="domain" description="Zn(2)-C6 fungal-type" evidence="4">
    <location>
        <begin position="39"/>
        <end position="66"/>
    </location>
</feature>
<dbReference type="Proteomes" id="UP000002748">
    <property type="component" value="Unassembled WGS sequence"/>
</dbReference>
<dbReference type="Pfam" id="PF00172">
    <property type="entry name" value="Zn_clus"/>
    <property type="match status" value="1"/>
</dbReference>
<dbReference type="Pfam" id="PF11951">
    <property type="entry name" value="Fungal_trans_2"/>
    <property type="match status" value="1"/>
</dbReference>
<comment type="subcellular location">
    <subcellularLocation>
        <location evidence="1">Nucleus</location>
    </subcellularLocation>
</comment>
<gene>
    <name evidence="5" type="ORF">A1Q1_03415</name>
</gene>
<organism evidence="5 6">
    <name type="scientific">Trichosporon asahii var. asahii (strain ATCC 90039 / CBS 2479 / JCM 2466 / KCTC 7840 / NBRC 103889/ NCYC 2677 / UAMH 7654)</name>
    <name type="common">Yeast</name>
    <dbReference type="NCBI Taxonomy" id="1186058"/>
    <lineage>
        <taxon>Eukaryota</taxon>
        <taxon>Fungi</taxon>
        <taxon>Dikarya</taxon>
        <taxon>Basidiomycota</taxon>
        <taxon>Agaricomycotina</taxon>
        <taxon>Tremellomycetes</taxon>
        <taxon>Trichosporonales</taxon>
        <taxon>Trichosporonaceae</taxon>
        <taxon>Trichosporon</taxon>
    </lineage>
</organism>
<accession>J6ET42</accession>
<evidence type="ECO:0000313" key="5">
    <source>
        <dbReference type="EMBL" id="EJT47729.1"/>
    </source>
</evidence>
<comment type="caution">
    <text evidence="5">The sequence shown here is derived from an EMBL/GenBank/DDBJ whole genome shotgun (WGS) entry which is preliminary data.</text>
</comment>
<dbReference type="InterPro" id="IPR021858">
    <property type="entry name" value="Fun_TF"/>
</dbReference>
<dbReference type="SMART" id="SM00066">
    <property type="entry name" value="GAL4"/>
    <property type="match status" value="1"/>
</dbReference>
<feature type="compositionally biased region" description="Low complexity" evidence="3">
    <location>
        <begin position="16"/>
        <end position="27"/>
    </location>
</feature>
<dbReference type="PANTHER" id="PTHR37534">
    <property type="entry name" value="TRANSCRIPTIONAL ACTIVATOR PROTEIN UGA3"/>
    <property type="match status" value="1"/>
</dbReference>
<proteinExistence type="predicted"/>
<dbReference type="KEGG" id="tasa:A1Q1_03415"/>
<feature type="region of interest" description="Disordered" evidence="3">
    <location>
        <begin position="104"/>
        <end position="138"/>
    </location>
</feature>
<feature type="region of interest" description="Disordered" evidence="3">
    <location>
        <begin position="1"/>
        <end position="37"/>
    </location>
</feature>
<evidence type="ECO:0000259" key="4">
    <source>
        <dbReference type="PROSITE" id="PS50048"/>
    </source>
</evidence>
<dbReference type="InterPro" id="IPR036864">
    <property type="entry name" value="Zn2-C6_fun-type_DNA-bd_sf"/>
</dbReference>
<dbReference type="CDD" id="cd00067">
    <property type="entry name" value="GAL4"/>
    <property type="match status" value="1"/>
</dbReference>
<dbReference type="Gene3D" id="4.10.240.10">
    <property type="entry name" value="Zn(2)-C6 fungal-type DNA-binding domain"/>
    <property type="match status" value="1"/>
</dbReference>
<dbReference type="EMBL" id="ALBS01000231">
    <property type="protein sequence ID" value="EJT47729.1"/>
    <property type="molecule type" value="Genomic_DNA"/>
</dbReference>
<reference evidence="5 6" key="1">
    <citation type="journal article" date="2012" name="Eukaryot. Cell">
        <title>Draft genome sequence of CBS 2479, the standard type strain of Trichosporon asahii.</title>
        <authorList>
            <person name="Yang R.Y."/>
            <person name="Li H.T."/>
            <person name="Zhu H."/>
            <person name="Zhou G.P."/>
            <person name="Wang M."/>
            <person name="Wang L."/>
        </authorList>
    </citation>
    <scope>NUCLEOTIDE SEQUENCE [LARGE SCALE GENOMIC DNA]</scope>
    <source>
        <strain evidence="6">ATCC 90039 / CBS 2479 / JCM 2466 / KCTC 7840 / NCYC 2677 / UAMH 7654</strain>
    </source>
</reference>